<dbReference type="EMBL" id="CAJPEX010000175">
    <property type="protein sequence ID" value="CAG0913958.1"/>
    <property type="molecule type" value="Genomic_DNA"/>
</dbReference>
<protein>
    <submittedName>
        <fullName evidence="3">Uncharacterized protein</fullName>
    </submittedName>
</protein>
<sequence length="739" mass="80176">MQGWFLIIDVLGRSFSPVSAAYKVRCWVKFSSSDQEHVDMVSLLADSSRHQHQQEMHNRHGGDLHKTGSSHADSQSVGRYPGYAAAPGPSYGPPSSEPATGGISTNYYQQPLNHHQQQSHGHSAQQHHYASSSDTAAGYDDPSALWQTYDQRYKCYGDEFCDVVDNSLMCVPNFCRDYSPKSCKPGCGATFKFGNRCPVCDPMCTEGSGSDRKHPCENVICGHPNQICIEDDGKARCQIVPANLCDSVKCPLFQKCYVEDRVPLCKPFWQGSPFGNIGLSSNPNLFAFQNPALVQQLALLRLQQQQQQQQFNAFSPTSSAAFLTQGRSPAAQPLIASGATGLGATAGNSLLTPAISPQSTAGIVNPFAGVNAAAIAGRLPLNAGGAAGFGASPLLAAAHASELYHVSDSASKSESQNTLDSVLEFLKSHKETLVTKLAEIALPVTFPGLMKENAHSDHKRKKYPRTPLADLNFGHQHQDQPMEDWISTSHQHLLPGASNSGEVKNAEQSEKVEGMLAFVKPETQQKEHLLSNEALLSNVFSSWPDQKCEGLHKSLDFLLNPKKYFITCKLIKLLQQAHLSDPEVKAEKNGLYQVDDLLGPPMIAILQNPEGSARHSKISLISTFGNPKRFKRSVMDPFVSRLRQTALPTGMLPTTTTVCSGRPRSRRAFYRAAMPLMSSCSCGPCYGPVAFPGGPQVSLTTSPSAAHNPAMYPSSSYQYMFAPPQPTAVFRAPGKVPVS</sequence>
<feature type="chain" id="PRO_5036210692" evidence="2">
    <location>
        <begin position="21"/>
        <end position="739"/>
    </location>
</feature>
<gene>
    <name evidence="3" type="ORF">NMOB1V02_LOCUS1675</name>
</gene>
<feature type="compositionally biased region" description="Low complexity" evidence="1">
    <location>
        <begin position="80"/>
        <end position="89"/>
    </location>
</feature>
<dbReference type="AlphaFoldDB" id="A0A7R9GAN7"/>
<proteinExistence type="predicted"/>
<dbReference type="Proteomes" id="UP000678499">
    <property type="component" value="Unassembled WGS sequence"/>
</dbReference>
<reference evidence="3" key="1">
    <citation type="submission" date="2020-11" db="EMBL/GenBank/DDBJ databases">
        <authorList>
            <person name="Tran Van P."/>
        </authorList>
    </citation>
    <scope>NUCLEOTIDE SEQUENCE</scope>
</reference>
<organism evidence="3">
    <name type="scientific">Notodromas monacha</name>
    <dbReference type="NCBI Taxonomy" id="399045"/>
    <lineage>
        <taxon>Eukaryota</taxon>
        <taxon>Metazoa</taxon>
        <taxon>Ecdysozoa</taxon>
        <taxon>Arthropoda</taxon>
        <taxon>Crustacea</taxon>
        <taxon>Oligostraca</taxon>
        <taxon>Ostracoda</taxon>
        <taxon>Podocopa</taxon>
        <taxon>Podocopida</taxon>
        <taxon>Cypridocopina</taxon>
        <taxon>Cypridoidea</taxon>
        <taxon>Cyprididae</taxon>
        <taxon>Notodromas</taxon>
    </lineage>
</organism>
<keyword evidence="4" id="KW-1185">Reference proteome</keyword>
<feature type="compositionally biased region" description="Polar residues" evidence="1">
    <location>
        <begin position="67"/>
        <end position="77"/>
    </location>
</feature>
<evidence type="ECO:0000313" key="3">
    <source>
        <dbReference type="EMBL" id="CAD7273806.1"/>
    </source>
</evidence>
<accession>A0A7R9GAN7</accession>
<feature type="compositionally biased region" description="Basic and acidic residues" evidence="1">
    <location>
        <begin position="47"/>
        <end position="66"/>
    </location>
</feature>
<feature type="compositionally biased region" description="Polar residues" evidence="1">
    <location>
        <begin position="102"/>
        <end position="113"/>
    </location>
</feature>
<feature type="compositionally biased region" description="Low complexity" evidence="1">
    <location>
        <begin position="114"/>
        <end position="133"/>
    </location>
</feature>
<feature type="signal peptide" evidence="2">
    <location>
        <begin position="1"/>
        <end position="20"/>
    </location>
</feature>
<evidence type="ECO:0000256" key="2">
    <source>
        <dbReference type="SAM" id="SignalP"/>
    </source>
</evidence>
<evidence type="ECO:0000313" key="4">
    <source>
        <dbReference type="Proteomes" id="UP000678499"/>
    </source>
</evidence>
<feature type="region of interest" description="Disordered" evidence="1">
    <location>
        <begin position="47"/>
        <end position="137"/>
    </location>
</feature>
<dbReference type="EMBL" id="OA882212">
    <property type="protein sequence ID" value="CAD7273806.1"/>
    <property type="molecule type" value="Genomic_DNA"/>
</dbReference>
<evidence type="ECO:0000256" key="1">
    <source>
        <dbReference type="SAM" id="MobiDB-lite"/>
    </source>
</evidence>
<name>A0A7R9GAN7_9CRUS</name>
<keyword evidence="2" id="KW-0732">Signal</keyword>